<feature type="domain" description="C2H2-type" evidence="11">
    <location>
        <begin position="165"/>
        <end position="192"/>
    </location>
</feature>
<feature type="domain" description="C2H2-type" evidence="11">
    <location>
        <begin position="137"/>
        <end position="164"/>
    </location>
</feature>
<feature type="domain" description="C2H2-type" evidence="11">
    <location>
        <begin position="193"/>
        <end position="220"/>
    </location>
</feature>
<evidence type="ECO:0000256" key="10">
    <source>
        <dbReference type="PROSITE-ProRule" id="PRU00042"/>
    </source>
</evidence>
<keyword evidence="5" id="KW-0677">Repeat</keyword>
<reference evidence="12" key="2">
    <citation type="submission" date="2025-08" db="UniProtKB">
        <authorList>
            <consortium name="Ensembl"/>
        </authorList>
    </citation>
    <scope>IDENTIFICATION</scope>
</reference>
<keyword evidence="8" id="KW-0832">Ubl conjugation</keyword>
<dbReference type="GO" id="GO:0008270">
    <property type="term" value="F:zinc ion binding"/>
    <property type="evidence" value="ECO:0007669"/>
    <property type="project" value="UniProtKB-KW"/>
</dbReference>
<keyword evidence="3" id="KW-1017">Isopeptide bond</keyword>
<evidence type="ECO:0000256" key="5">
    <source>
        <dbReference type="ARBA" id="ARBA00022737"/>
    </source>
</evidence>
<dbReference type="InterPro" id="IPR036236">
    <property type="entry name" value="Znf_C2H2_sf"/>
</dbReference>
<sequence length="300" mass="34280">MQEGLLRTPLVAHGCERLEGDQGGETLDPVTRLPVHEGYPTGSKSCECAKCRDGFFPEKLGRYPPSLKPSPREECGPACSSISIISTRVDTDLVEKPCEGLNTGRTSETYAEHLSRKKSVECKKCGKAFTCTASFLHACDVCGKAFRYHSYLARHVRTHTGKRPYRCPECRRAFEDMSGLQKHVRTHAREKPYKCQLCGQTFPVQLSFLFHVRSHTGDRPLKCKECGETFKKHLHFERHMTAHNVKPYECQECSKAFKYHADLRVHMRTHTGERPYECEECGKTFQKDGHFKRHMSTHNV</sequence>
<dbReference type="FunFam" id="3.30.160.60:FF:000624">
    <property type="entry name" value="zinc finger protein 697"/>
    <property type="match status" value="1"/>
</dbReference>
<dbReference type="FunFam" id="3.30.160.60:FF:000744">
    <property type="entry name" value="zinc finger E-box-binding homeobox 1"/>
    <property type="match status" value="1"/>
</dbReference>
<dbReference type="FunFam" id="3.30.160.60:FF:001498">
    <property type="entry name" value="Zinc finger protein 404"/>
    <property type="match status" value="1"/>
</dbReference>
<dbReference type="Ensembl" id="ENSSSUT00005019367.1">
    <property type="protein sequence ID" value="ENSSSUP00005016990.1"/>
    <property type="gene ID" value="ENSSSUG00005010996.1"/>
</dbReference>
<accession>A0A673U606</accession>
<evidence type="ECO:0000313" key="13">
    <source>
        <dbReference type="Proteomes" id="UP000472268"/>
    </source>
</evidence>
<proteinExistence type="inferred from homology"/>
<dbReference type="Pfam" id="PF00096">
    <property type="entry name" value="zf-C2H2"/>
    <property type="match status" value="5"/>
</dbReference>
<keyword evidence="4" id="KW-0479">Metal-binding</keyword>
<dbReference type="PANTHER" id="PTHR23234">
    <property type="entry name" value="ZNF44 PROTEIN"/>
    <property type="match status" value="1"/>
</dbReference>
<evidence type="ECO:0000256" key="7">
    <source>
        <dbReference type="ARBA" id="ARBA00022833"/>
    </source>
</evidence>
<comment type="similarity">
    <text evidence="2">Belongs to the krueppel C2H2-type zinc-finger protein family.</text>
</comment>
<dbReference type="Proteomes" id="UP000472268">
    <property type="component" value="Chromosome 12"/>
</dbReference>
<evidence type="ECO:0000256" key="3">
    <source>
        <dbReference type="ARBA" id="ARBA00022499"/>
    </source>
</evidence>
<dbReference type="InterPro" id="IPR013087">
    <property type="entry name" value="Znf_C2H2_type"/>
</dbReference>
<reference evidence="12 13" key="1">
    <citation type="submission" date="2019-05" db="EMBL/GenBank/DDBJ databases">
        <title>A Chromosome-scale Meerkat (S. suricatta) Genome Assembly.</title>
        <authorList>
            <person name="Dudchenko O."/>
            <person name="Lieberman Aiden E."/>
            <person name="Tung J."/>
            <person name="Barreiro L.B."/>
            <person name="Clutton-Brock T.H."/>
        </authorList>
    </citation>
    <scope>NUCLEOTIDE SEQUENCE [LARGE SCALE GENOMIC DNA]</scope>
</reference>
<evidence type="ECO:0000256" key="4">
    <source>
        <dbReference type="ARBA" id="ARBA00022723"/>
    </source>
</evidence>
<protein>
    <recommendedName>
        <fullName evidence="11">C2H2-type domain-containing protein</fullName>
    </recommendedName>
</protein>
<evidence type="ECO:0000313" key="12">
    <source>
        <dbReference type="Ensembl" id="ENSSSUP00005016990.1"/>
    </source>
</evidence>
<keyword evidence="13" id="KW-1185">Reference proteome</keyword>
<dbReference type="PANTHER" id="PTHR23234:SF10">
    <property type="entry name" value="RIKEN CDNA 6720489N17 GENE-RELATED"/>
    <property type="match status" value="1"/>
</dbReference>
<dbReference type="PROSITE" id="PS00028">
    <property type="entry name" value="ZINC_FINGER_C2H2_1"/>
    <property type="match status" value="5"/>
</dbReference>
<organism evidence="12 13">
    <name type="scientific">Suricata suricatta</name>
    <name type="common">Meerkat</name>
    <dbReference type="NCBI Taxonomy" id="37032"/>
    <lineage>
        <taxon>Eukaryota</taxon>
        <taxon>Metazoa</taxon>
        <taxon>Chordata</taxon>
        <taxon>Craniata</taxon>
        <taxon>Vertebrata</taxon>
        <taxon>Euteleostomi</taxon>
        <taxon>Mammalia</taxon>
        <taxon>Eutheria</taxon>
        <taxon>Laurasiatheria</taxon>
        <taxon>Carnivora</taxon>
        <taxon>Feliformia</taxon>
        <taxon>Herpestidae</taxon>
        <taxon>Suricata</taxon>
    </lineage>
</organism>
<dbReference type="SUPFAM" id="SSF57667">
    <property type="entry name" value="beta-beta-alpha zinc fingers"/>
    <property type="match status" value="3"/>
</dbReference>
<dbReference type="GO" id="GO:0005634">
    <property type="term" value="C:nucleus"/>
    <property type="evidence" value="ECO:0007669"/>
    <property type="project" value="UniProtKB-SubCell"/>
</dbReference>
<dbReference type="OMA" id="KSTREMF"/>
<dbReference type="GO" id="GO:0010468">
    <property type="term" value="P:regulation of gene expression"/>
    <property type="evidence" value="ECO:0007669"/>
    <property type="project" value="UniProtKB-ARBA"/>
</dbReference>
<dbReference type="InterPro" id="IPR050758">
    <property type="entry name" value="Znf_C2H2-type"/>
</dbReference>
<evidence type="ECO:0000256" key="9">
    <source>
        <dbReference type="ARBA" id="ARBA00023242"/>
    </source>
</evidence>
<keyword evidence="9" id="KW-0539">Nucleus</keyword>
<dbReference type="SMART" id="SM00355">
    <property type="entry name" value="ZnF_C2H2"/>
    <property type="match status" value="6"/>
</dbReference>
<dbReference type="FunFam" id="3.30.160.60:FF:000690">
    <property type="entry name" value="Zinc finger protein 354C"/>
    <property type="match status" value="1"/>
</dbReference>
<dbReference type="AlphaFoldDB" id="A0A673U606"/>
<evidence type="ECO:0000256" key="8">
    <source>
        <dbReference type="ARBA" id="ARBA00022843"/>
    </source>
</evidence>
<evidence type="ECO:0000256" key="2">
    <source>
        <dbReference type="ARBA" id="ARBA00006991"/>
    </source>
</evidence>
<feature type="domain" description="C2H2-type" evidence="11">
    <location>
        <begin position="221"/>
        <end position="243"/>
    </location>
</feature>
<feature type="domain" description="C2H2-type" evidence="11">
    <location>
        <begin position="276"/>
        <end position="300"/>
    </location>
</feature>
<evidence type="ECO:0000259" key="11">
    <source>
        <dbReference type="PROSITE" id="PS50157"/>
    </source>
</evidence>
<evidence type="ECO:0000256" key="1">
    <source>
        <dbReference type="ARBA" id="ARBA00004123"/>
    </source>
</evidence>
<dbReference type="FunFam" id="3.30.160.60:FF:002343">
    <property type="entry name" value="Zinc finger protein 33A"/>
    <property type="match status" value="1"/>
</dbReference>
<dbReference type="PROSITE" id="PS50157">
    <property type="entry name" value="ZINC_FINGER_C2H2_2"/>
    <property type="match status" value="6"/>
</dbReference>
<evidence type="ECO:0000256" key="6">
    <source>
        <dbReference type="ARBA" id="ARBA00022771"/>
    </source>
</evidence>
<name>A0A673U606_SURSU</name>
<reference evidence="12" key="3">
    <citation type="submission" date="2025-09" db="UniProtKB">
        <authorList>
            <consortium name="Ensembl"/>
        </authorList>
    </citation>
    <scope>IDENTIFICATION</scope>
</reference>
<comment type="subcellular location">
    <subcellularLocation>
        <location evidence="1">Nucleus</location>
    </subcellularLocation>
</comment>
<keyword evidence="6 10" id="KW-0863">Zinc-finger</keyword>
<feature type="domain" description="C2H2-type" evidence="11">
    <location>
        <begin position="248"/>
        <end position="275"/>
    </location>
</feature>
<dbReference type="Gene3D" id="3.30.160.60">
    <property type="entry name" value="Classic Zinc Finger"/>
    <property type="match status" value="6"/>
</dbReference>
<keyword evidence="7" id="KW-0862">Zinc</keyword>